<dbReference type="PROSITE" id="PS51704">
    <property type="entry name" value="GP_PDE"/>
    <property type="match status" value="1"/>
</dbReference>
<dbReference type="GO" id="GO:0006629">
    <property type="term" value="P:lipid metabolic process"/>
    <property type="evidence" value="ECO:0007669"/>
    <property type="project" value="InterPro"/>
</dbReference>
<dbReference type="SUPFAM" id="SSF51695">
    <property type="entry name" value="PLC-like phosphodiesterases"/>
    <property type="match status" value="1"/>
</dbReference>
<evidence type="ECO:0000313" key="2">
    <source>
        <dbReference type="EMBL" id="HIR70806.1"/>
    </source>
</evidence>
<evidence type="ECO:0000313" key="3">
    <source>
        <dbReference type="Proteomes" id="UP000823912"/>
    </source>
</evidence>
<accession>A0A9D1EA71</accession>
<dbReference type="PANTHER" id="PTHR46211:SF1">
    <property type="entry name" value="GLYCEROPHOSPHODIESTER PHOSPHODIESTERASE, CYTOPLASMIC"/>
    <property type="match status" value="1"/>
</dbReference>
<dbReference type="CDD" id="cd08563">
    <property type="entry name" value="GDPD_TtGDE_like"/>
    <property type="match status" value="1"/>
</dbReference>
<name>A0A9D1EA71_9FIRM</name>
<reference evidence="2" key="1">
    <citation type="submission" date="2020-10" db="EMBL/GenBank/DDBJ databases">
        <authorList>
            <person name="Gilroy R."/>
        </authorList>
    </citation>
    <scope>NUCLEOTIDE SEQUENCE</scope>
    <source>
        <strain evidence="2">ChiSjej5B23-6657</strain>
    </source>
</reference>
<dbReference type="PANTHER" id="PTHR46211">
    <property type="entry name" value="GLYCEROPHOSPHORYL DIESTER PHOSPHODIESTERASE"/>
    <property type="match status" value="1"/>
</dbReference>
<dbReference type="GO" id="GO:0008081">
    <property type="term" value="F:phosphoric diester hydrolase activity"/>
    <property type="evidence" value="ECO:0007669"/>
    <property type="project" value="InterPro"/>
</dbReference>
<feature type="domain" description="GP-PDE" evidence="1">
    <location>
        <begin position="4"/>
        <end position="240"/>
    </location>
</feature>
<protein>
    <submittedName>
        <fullName evidence="2">Glycerophosphodiester phosphodiesterase</fullName>
    </submittedName>
</protein>
<sequence length="242" mass="27784">MKKPEIWAHRGASGYCPENTLPAFEKAVEMGAQGIELDIQLTKDEKIVVIHDEWINRTSDGEGWVKDYTLEELRRYNYNKNFPELGHVDIPTMEEVFALIRPTDLIINIELKTGIVFYDRLEERILELTKRMGMEDRVIYSSFNHYSIKKIHELDPKAQVGFLFSDGTMDMAEYGAKHGVNALHPALYYLQYPGFVQQCKERGIKINTWTVNEPEYMKLCCQAGVDAIITNYPDLALEVAAG</sequence>
<gene>
    <name evidence="2" type="ORF">IAA55_05955</name>
</gene>
<dbReference type="EMBL" id="DVHM01000096">
    <property type="protein sequence ID" value="HIR70806.1"/>
    <property type="molecule type" value="Genomic_DNA"/>
</dbReference>
<proteinExistence type="predicted"/>
<dbReference type="InterPro" id="IPR030395">
    <property type="entry name" value="GP_PDE_dom"/>
</dbReference>
<dbReference type="Proteomes" id="UP000823912">
    <property type="component" value="Unassembled WGS sequence"/>
</dbReference>
<comment type="caution">
    <text evidence="2">The sequence shown here is derived from an EMBL/GenBank/DDBJ whole genome shotgun (WGS) entry which is preliminary data.</text>
</comment>
<evidence type="ECO:0000259" key="1">
    <source>
        <dbReference type="PROSITE" id="PS51704"/>
    </source>
</evidence>
<dbReference type="InterPro" id="IPR017946">
    <property type="entry name" value="PLC-like_Pdiesterase_TIM-brl"/>
</dbReference>
<dbReference type="Gene3D" id="3.20.20.190">
    <property type="entry name" value="Phosphatidylinositol (PI) phosphodiesterase"/>
    <property type="match status" value="1"/>
</dbReference>
<reference evidence="2" key="2">
    <citation type="journal article" date="2021" name="PeerJ">
        <title>Extensive microbial diversity within the chicken gut microbiome revealed by metagenomics and culture.</title>
        <authorList>
            <person name="Gilroy R."/>
            <person name="Ravi A."/>
            <person name="Getino M."/>
            <person name="Pursley I."/>
            <person name="Horton D.L."/>
            <person name="Alikhan N.F."/>
            <person name="Baker D."/>
            <person name="Gharbi K."/>
            <person name="Hall N."/>
            <person name="Watson M."/>
            <person name="Adriaenssens E.M."/>
            <person name="Foster-Nyarko E."/>
            <person name="Jarju S."/>
            <person name="Secka A."/>
            <person name="Antonio M."/>
            <person name="Oren A."/>
            <person name="Chaudhuri R.R."/>
            <person name="La Ragione R."/>
            <person name="Hildebrand F."/>
            <person name="Pallen M.J."/>
        </authorList>
    </citation>
    <scope>NUCLEOTIDE SEQUENCE</scope>
    <source>
        <strain evidence="2">ChiSjej5B23-6657</strain>
    </source>
</reference>
<organism evidence="2 3">
    <name type="scientific">Candidatus Pullilachnospira gallistercoris</name>
    <dbReference type="NCBI Taxonomy" id="2840911"/>
    <lineage>
        <taxon>Bacteria</taxon>
        <taxon>Bacillati</taxon>
        <taxon>Bacillota</taxon>
        <taxon>Clostridia</taxon>
        <taxon>Lachnospirales</taxon>
        <taxon>Lachnospiraceae</taxon>
        <taxon>Lachnospiraceae incertae sedis</taxon>
        <taxon>Candidatus Pullilachnospira</taxon>
    </lineage>
</organism>
<dbReference type="AlphaFoldDB" id="A0A9D1EA71"/>
<dbReference type="Pfam" id="PF03009">
    <property type="entry name" value="GDPD"/>
    <property type="match status" value="1"/>
</dbReference>